<dbReference type="InterPro" id="IPR053141">
    <property type="entry name" value="Mycobact_SerProt_Inhib_Rv3364c"/>
</dbReference>
<dbReference type="Pfam" id="PF03259">
    <property type="entry name" value="Robl_LC7"/>
    <property type="match status" value="1"/>
</dbReference>
<dbReference type="PANTHER" id="PTHR36222:SF1">
    <property type="entry name" value="SERINE PROTEASE INHIBITOR RV3364C"/>
    <property type="match status" value="1"/>
</dbReference>
<dbReference type="Proteomes" id="UP001500956">
    <property type="component" value="Unassembled WGS sequence"/>
</dbReference>
<accession>A0ABP8Y6B0</accession>
<comment type="caution">
    <text evidence="2">The sequence shown here is derived from an EMBL/GenBank/DDBJ whole genome shotgun (WGS) entry which is preliminary data.</text>
</comment>
<protein>
    <submittedName>
        <fullName evidence="2">Roadblock/LC7 domain-containing protein</fullName>
    </submittedName>
</protein>
<gene>
    <name evidence="2" type="ORF">GCM10023216_08910</name>
</gene>
<evidence type="ECO:0000313" key="3">
    <source>
        <dbReference type="Proteomes" id="UP001500956"/>
    </source>
</evidence>
<dbReference type="SMART" id="SM00960">
    <property type="entry name" value="Robl_LC7"/>
    <property type="match status" value="1"/>
</dbReference>
<dbReference type="EMBL" id="BAABID010000004">
    <property type="protein sequence ID" value="GAA4721891.1"/>
    <property type="molecule type" value="Genomic_DNA"/>
</dbReference>
<evidence type="ECO:0000313" key="2">
    <source>
        <dbReference type="EMBL" id="GAA4721891.1"/>
    </source>
</evidence>
<sequence>MTTHATAGTTADAHPDSWMLDHVAEVRGVRHAVVLSSDGLVKVRTDVTDPDTADKLAAACAGLAALGTSMGREFGESDTLRQVVVEFGGGFLFVRGAGDGSRLAVVTDSAVDPGLVAQQMQAQVLMIGERTLGTEPAGR</sequence>
<feature type="domain" description="Roadblock/LAMTOR2" evidence="1">
    <location>
        <begin position="17"/>
        <end position="107"/>
    </location>
</feature>
<evidence type="ECO:0000259" key="1">
    <source>
        <dbReference type="SMART" id="SM00960"/>
    </source>
</evidence>
<keyword evidence="3" id="KW-1185">Reference proteome</keyword>
<dbReference type="InterPro" id="IPR004942">
    <property type="entry name" value="Roadblock/LAMTOR2_dom"/>
</dbReference>
<dbReference type="PANTHER" id="PTHR36222">
    <property type="entry name" value="SERINE PROTEASE INHIBITOR RV3364C"/>
    <property type="match status" value="1"/>
</dbReference>
<dbReference type="RefSeq" id="WP_216647859.1">
    <property type="nucleotide sequence ID" value="NZ_BAABID010000004.1"/>
</dbReference>
<reference evidence="3" key="1">
    <citation type="journal article" date="2019" name="Int. J. Syst. Evol. Microbiol.">
        <title>The Global Catalogue of Microorganisms (GCM) 10K type strain sequencing project: providing services to taxonomists for standard genome sequencing and annotation.</title>
        <authorList>
            <consortium name="The Broad Institute Genomics Platform"/>
            <consortium name="The Broad Institute Genome Sequencing Center for Infectious Disease"/>
            <person name="Wu L."/>
            <person name="Ma J."/>
        </authorList>
    </citation>
    <scope>NUCLEOTIDE SEQUENCE [LARGE SCALE GENOMIC DNA]</scope>
    <source>
        <strain evidence="3">JCM 18063</strain>
    </source>
</reference>
<organism evidence="2 3">
    <name type="scientific">Isoptericola chiayiensis</name>
    <dbReference type="NCBI Taxonomy" id="579446"/>
    <lineage>
        <taxon>Bacteria</taxon>
        <taxon>Bacillati</taxon>
        <taxon>Actinomycetota</taxon>
        <taxon>Actinomycetes</taxon>
        <taxon>Micrococcales</taxon>
        <taxon>Promicromonosporaceae</taxon>
        <taxon>Isoptericola</taxon>
    </lineage>
</organism>
<proteinExistence type="predicted"/>
<name>A0ABP8Y6B0_9MICO</name>